<dbReference type="InParanoid" id="A0A0D0AJH2"/>
<feature type="domain" description="Protein kinase" evidence="1">
    <location>
        <begin position="1"/>
        <end position="176"/>
    </location>
</feature>
<keyword evidence="3" id="KW-1185">Reference proteome</keyword>
<dbReference type="OrthoDB" id="4062651at2759"/>
<dbReference type="HOGENOM" id="CLU_000288_7_18_1"/>
<dbReference type="PROSITE" id="PS50011">
    <property type="entry name" value="PROTEIN_KINASE_DOM"/>
    <property type="match status" value="1"/>
</dbReference>
<evidence type="ECO:0000313" key="2">
    <source>
        <dbReference type="EMBL" id="KIK32083.1"/>
    </source>
</evidence>
<dbReference type="Proteomes" id="UP000054485">
    <property type="component" value="Unassembled WGS sequence"/>
</dbReference>
<dbReference type="InterPro" id="IPR001245">
    <property type="entry name" value="Ser-Thr/Tyr_kinase_cat_dom"/>
</dbReference>
<sequence>MLVRRFEILRDIIAGLQYLHANNVIHGDFNGPNVLIHGDGTACVADFGLSLMYSEVIGASQASWTSTLKGNMRWMAPELLVSEREDGSLTRPSEQSDIFSFGGIILQVLTNKIPYYYLPNDAAIVLCIARSEKPARTRYPELPEKYWTLIEQCWSTDPRNRPSTEDADVTIRNEFYALSRSR</sequence>
<reference evidence="2 3" key="1">
    <citation type="submission" date="2014-04" db="EMBL/GenBank/DDBJ databases">
        <authorList>
            <consortium name="DOE Joint Genome Institute"/>
            <person name="Kuo A."/>
            <person name="Ruytinx J."/>
            <person name="Rineau F."/>
            <person name="Colpaert J."/>
            <person name="Kohler A."/>
            <person name="Nagy L.G."/>
            <person name="Floudas D."/>
            <person name="Copeland A."/>
            <person name="Barry K.W."/>
            <person name="Cichocki N."/>
            <person name="Veneault-Fourrey C."/>
            <person name="LaButti K."/>
            <person name="Lindquist E.A."/>
            <person name="Lipzen A."/>
            <person name="Lundell T."/>
            <person name="Morin E."/>
            <person name="Murat C."/>
            <person name="Sun H."/>
            <person name="Tunlid A."/>
            <person name="Henrissat B."/>
            <person name="Grigoriev I.V."/>
            <person name="Hibbett D.S."/>
            <person name="Martin F."/>
            <person name="Nordberg H.P."/>
            <person name="Cantor M.N."/>
            <person name="Hua S.X."/>
        </authorList>
    </citation>
    <scope>NUCLEOTIDE SEQUENCE [LARGE SCALE GENOMIC DNA]</scope>
    <source>
        <strain evidence="2 3">UH-Slu-Lm8-n1</strain>
    </source>
</reference>
<dbReference type="SUPFAM" id="SSF56112">
    <property type="entry name" value="Protein kinase-like (PK-like)"/>
    <property type="match status" value="1"/>
</dbReference>
<organism evidence="2 3">
    <name type="scientific">Suillus luteus UH-Slu-Lm8-n1</name>
    <dbReference type="NCBI Taxonomy" id="930992"/>
    <lineage>
        <taxon>Eukaryota</taxon>
        <taxon>Fungi</taxon>
        <taxon>Dikarya</taxon>
        <taxon>Basidiomycota</taxon>
        <taxon>Agaricomycotina</taxon>
        <taxon>Agaricomycetes</taxon>
        <taxon>Agaricomycetidae</taxon>
        <taxon>Boletales</taxon>
        <taxon>Suillineae</taxon>
        <taxon>Suillaceae</taxon>
        <taxon>Suillus</taxon>
    </lineage>
</organism>
<evidence type="ECO:0000313" key="3">
    <source>
        <dbReference type="Proteomes" id="UP000054485"/>
    </source>
</evidence>
<protein>
    <recommendedName>
        <fullName evidence="1">Protein kinase domain-containing protein</fullName>
    </recommendedName>
</protein>
<dbReference type="AlphaFoldDB" id="A0A0D0AJH2"/>
<dbReference type="InterPro" id="IPR011009">
    <property type="entry name" value="Kinase-like_dom_sf"/>
</dbReference>
<dbReference type="GO" id="GO:0005524">
    <property type="term" value="F:ATP binding"/>
    <property type="evidence" value="ECO:0007669"/>
    <property type="project" value="InterPro"/>
</dbReference>
<dbReference type="Gene3D" id="1.10.510.10">
    <property type="entry name" value="Transferase(Phosphotransferase) domain 1"/>
    <property type="match status" value="1"/>
</dbReference>
<proteinExistence type="predicted"/>
<reference evidence="3" key="2">
    <citation type="submission" date="2015-01" db="EMBL/GenBank/DDBJ databases">
        <title>Evolutionary Origins and Diversification of the Mycorrhizal Mutualists.</title>
        <authorList>
            <consortium name="DOE Joint Genome Institute"/>
            <consortium name="Mycorrhizal Genomics Consortium"/>
            <person name="Kohler A."/>
            <person name="Kuo A."/>
            <person name="Nagy L.G."/>
            <person name="Floudas D."/>
            <person name="Copeland A."/>
            <person name="Barry K.W."/>
            <person name="Cichocki N."/>
            <person name="Veneault-Fourrey C."/>
            <person name="LaButti K."/>
            <person name="Lindquist E.A."/>
            <person name="Lipzen A."/>
            <person name="Lundell T."/>
            <person name="Morin E."/>
            <person name="Murat C."/>
            <person name="Riley R."/>
            <person name="Ohm R."/>
            <person name="Sun H."/>
            <person name="Tunlid A."/>
            <person name="Henrissat B."/>
            <person name="Grigoriev I.V."/>
            <person name="Hibbett D.S."/>
            <person name="Martin F."/>
        </authorList>
    </citation>
    <scope>NUCLEOTIDE SEQUENCE [LARGE SCALE GENOMIC DNA]</scope>
    <source>
        <strain evidence="3">UH-Slu-Lm8-n1</strain>
    </source>
</reference>
<dbReference type="Pfam" id="PF07714">
    <property type="entry name" value="PK_Tyr_Ser-Thr"/>
    <property type="match status" value="1"/>
</dbReference>
<dbReference type="InterPro" id="IPR050167">
    <property type="entry name" value="Ser_Thr_protein_kinase"/>
</dbReference>
<dbReference type="GO" id="GO:0005737">
    <property type="term" value="C:cytoplasm"/>
    <property type="evidence" value="ECO:0007669"/>
    <property type="project" value="TreeGrafter"/>
</dbReference>
<gene>
    <name evidence="2" type="ORF">CY34DRAFT_814434</name>
</gene>
<evidence type="ECO:0000259" key="1">
    <source>
        <dbReference type="PROSITE" id="PS50011"/>
    </source>
</evidence>
<dbReference type="GO" id="GO:0007165">
    <property type="term" value="P:signal transduction"/>
    <property type="evidence" value="ECO:0007669"/>
    <property type="project" value="TreeGrafter"/>
</dbReference>
<name>A0A0D0AJH2_9AGAM</name>
<dbReference type="STRING" id="930992.A0A0D0AJH2"/>
<dbReference type="InterPro" id="IPR000719">
    <property type="entry name" value="Prot_kinase_dom"/>
</dbReference>
<accession>A0A0D0AJH2</accession>
<dbReference type="GO" id="GO:0004672">
    <property type="term" value="F:protein kinase activity"/>
    <property type="evidence" value="ECO:0007669"/>
    <property type="project" value="InterPro"/>
</dbReference>
<dbReference type="EMBL" id="KN836418">
    <property type="protein sequence ID" value="KIK32083.1"/>
    <property type="molecule type" value="Genomic_DNA"/>
</dbReference>
<dbReference type="PANTHER" id="PTHR23257">
    <property type="entry name" value="SERINE-THREONINE PROTEIN KINASE"/>
    <property type="match status" value="1"/>
</dbReference>